<dbReference type="Proteomes" id="UP001497516">
    <property type="component" value="Chromosome 5"/>
</dbReference>
<organism evidence="2 3">
    <name type="scientific">Linum trigynum</name>
    <dbReference type="NCBI Taxonomy" id="586398"/>
    <lineage>
        <taxon>Eukaryota</taxon>
        <taxon>Viridiplantae</taxon>
        <taxon>Streptophyta</taxon>
        <taxon>Embryophyta</taxon>
        <taxon>Tracheophyta</taxon>
        <taxon>Spermatophyta</taxon>
        <taxon>Magnoliopsida</taxon>
        <taxon>eudicotyledons</taxon>
        <taxon>Gunneridae</taxon>
        <taxon>Pentapetalae</taxon>
        <taxon>rosids</taxon>
        <taxon>fabids</taxon>
        <taxon>Malpighiales</taxon>
        <taxon>Linaceae</taxon>
        <taxon>Linum</taxon>
    </lineage>
</organism>
<keyword evidence="3" id="KW-1185">Reference proteome</keyword>
<protein>
    <submittedName>
        <fullName evidence="2">Uncharacterized protein</fullName>
    </submittedName>
</protein>
<evidence type="ECO:0000256" key="1">
    <source>
        <dbReference type="SAM" id="MobiDB-lite"/>
    </source>
</evidence>
<feature type="region of interest" description="Disordered" evidence="1">
    <location>
        <begin position="20"/>
        <end position="53"/>
    </location>
</feature>
<gene>
    <name evidence="2" type="ORF">LTRI10_LOCUS29294</name>
</gene>
<accession>A0AAV2ERJ3</accession>
<proteinExistence type="predicted"/>
<evidence type="ECO:0000313" key="2">
    <source>
        <dbReference type="EMBL" id="CAL1388362.1"/>
    </source>
</evidence>
<reference evidence="2 3" key="1">
    <citation type="submission" date="2024-04" db="EMBL/GenBank/DDBJ databases">
        <authorList>
            <person name="Fracassetti M."/>
        </authorList>
    </citation>
    <scope>NUCLEOTIDE SEQUENCE [LARGE SCALE GENOMIC DNA]</scope>
</reference>
<evidence type="ECO:0000313" key="3">
    <source>
        <dbReference type="Proteomes" id="UP001497516"/>
    </source>
</evidence>
<dbReference type="EMBL" id="OZ034818">
    <property type="protein sequence ID" value="CAL1388362.1"/>
    <property type="molecule type" value="Genomic_DNA"/>
</dbReference>
<sequence length="90" mass="9576">MPNVPRGTPLPCSPIPITCSAPKSPPPVESPLTAPATAHTPKPSYPMVTRSKNNIVKPNPKYVQVVTASTETPPLEPTFVKDVDTTFCPV</sequence>
<name>A0AAV2ERJ3_9ROSI</name>
<dbReference type="AlphaFoldDB" id="A0AAV2ERJ3"/>